<protein>
    <recommendedName>
        <fullName evidence="3">BrnT family toxin</fullName>
    </recommendedName>
</protein>
<gene>
    <name evidence="1" type="ORF">GGE60_002316</name>
</gene>
<evidence type="ECO:0000313" key="1">
    <source>
        <dbReference type="EMBL" id="MBB4568205.1"/>
    </source>
</evidence>
<dbReference type="InterPro" id="IPR038573">
    <property type="entry name" value="BrnT_sf"/>
</dbReference>
<dbReference type="AlphaFoldDB" id="A0A7W6ZTC9"/>
<accession>A0A7W6ZTC9</accession>
<name>A0A7W6ZTC9_9HYPH</name>
<sequence>MKIIWDELKRETNLAKHGLDFAGSIVVPANEGRSMAVGGRDVAAVVFKPLGSQAISVISIRPASRKERKLLW</sequence>
<dbReference type="EMBL" id="JACIIG010000004">
    <property type="protein sequence ID" value="MBB4568205.1"/>
    <property type="molecule type" value="Genomic_DNA"/>
</dbReference>
<dbReference type="Proteomes" id="UP000543836">
    <property type="component" value="Unassembled WGS sequence"/>
</dbReference>
<dbReference type="OrthoDB" id="839663at2"/>
<keyword evidence="2" id="KW-1185">Reference proteome</keyword>
<organism evidence="1 2">
    <name type="scientific">Rhizobium leucaenae</name>
    <dbReference type="NCBI Taxonomy" id="29450"/>
    <lineage>
        <taxon>Bacteria</taxon>
        <taxon>Pseudomonadati</taxon>
        <taxon>Pseudomonadota</taxon>
        <taxon>Alphaproteobacteria</taxon>
        <taxon>Hyphomicrobiales</taxon>
        <taxon>Rhizobiaceae</taxon>
        <taxon>Rhizobium/Agrobacterium group</taxon>
        <taxon>Rhizobium</taxon>
    </lineage>
</organism>
<comment type="caution">
    <text evidence="1">The sequence shown here is derived from an EMBL/GenBank/DDBJ whole genome shotgun (WGS) entry which is preliminary data.</text>
</comment>
<reference evidence="1 2" key="1">
    <citation type="submission" date="2020-08" db="EMBL/GenBank/DDBJ databases">
        <title>Genomic Encyclopedia of Type Strains, Phase IV (KMG-V): Genome sequencing to study the core and pangenomes of soil and plant-associated prokaryotes.</title>
        <authorList>
            <person name="Whitman W."/>
        </authorList>
    </citation>
    <scope>NUCLEOTIDE SEQUENCE [LARGE SCALE GENOMIC DNA]</scope>
    <source>
        <strain evidence="1 2">SEMIA 492</strain>
    </source>
</reference>
<dbReference type="InterPro" id="IPR007460">
    <property type="entry name" value="BrnT_toxin"/>
</dbReference>
<proteinExistence type="predicted"/>
<dbReference type="Gene3D" id="3.10.450.530">
    <property type="entry name" value="Ribonuclease toxin, BrnT, of type II toxin-antitoxin system"/>
    <property type="match status" value="1"/>
</dbReference>
<dbReference type="RefSeq" id="WP_028754787.1">
    <property type="nucleotide sequence ID" value="NZ_JACIIG010000004.1"/>
</dbReference>
<dbReference type="GeneID" id="32531478"/>
<evidence type="ECO:0000313" key="2">
    <source>
        <dbReference type="Proteomes" id="UP000543836"/>
    </source>
</evidence>
<dbReference type="Pfam" id="PF04365">
    <property type="entry name" value="BrnT_toxin"/>
    <property type="match status" value="1"/>
</dbReference>
<evidence type="ECO:0008006" key="3">
    <source>
        <dbReference type="Google" id="ProtNLM"/>
    </source>
</evidence>